<gene>
    <name evidence="1" type="primary">gldN_2</name>
    <name evidence="1" type="ORF">GCM10022423_19350</name>
</gene>
<name>A0ABP7GKM0_9FLAO</name>
<protein>
    <submittedName>
        <fullName evidence="1">Gliding motility protein GldN</fullName>
    </submittedName>
</protein>
<dbReference type="InterPro" id="IPR019847">
    <property type="entry name" value="Gliding_motility_assoc_GldN"/>
</dbReference>
<dbReference type="Pfam" id="PF19841">
    <property type="entry name" value="GldN"/>
    <property type="match status" value="1"/>
</dbReference>
<organism evidence="1 2">
    <name type="scientific">Flavobacterium ginsengiterrae</name>
    <dbReference type="NCBI Taxonomy" id="871695"/>
    <lineage>
        <taxon>Bacteria</taxon>
        <taxon>Pseudomonadati</taxon>
        <taxon>Bacteroidota</taxon>
        <taxon>Flavobacteriia</taxon>
        <taxon>Flavobacteriales</taxon>
        <taxon>Flavobacteriaceae</taxon>
        <taxon>Flavobacterium</taxon>
    </lineage>
</organism>
<dbReference type="EMBL" id="BAABDU010000003">
    <property type="protein sequence ID" value="GAA3766753.1"/>
    <property type="molecule type" value="Genomic_DNA"/>
</dbReference>
<dbReference type="Proteomes" id="UP001500748">
    <property type="component" value="Unassembled WGS sequence"/>
</dbReference>
<accession>A0ABP7GKM0</accession>
<comment type="caution">
    <text evidence="1">The sequence shown here is derived from an EMBL/GenBank/DDBJ whole genome shotgun (WGS) entry which is preliminary data.</text>
</comment>
<evidence type="ECO:0000313" key="1">
    <source>
        <dbReference type="EMBL" id="GAA3766753.1"/>
    </source>
</evidence>
<proteinExistence type="predicted"/>
<dbReference type="NCBIfam" id="TIGR03523">
    <property type="entry name" value="GldN"/>
    <property type="match status" value="1"/>
</dbReference>
<reference evidence="2" key="1">
    <citation type="journal article" date="2019" name="Int. J. Syst. Evol. Microbiol.">
        <title>The Global Catalogue of Microorganisms (GCM) 10K type strain sequencing project: providing services to taxonomists for standard genome sequencing and annotation.</title>
        <authorList>
            <consortium name="The Broad Institute Genomics Platform"/>
            <consortium name="The Broad Institute Genome Sequencing Center for Infectious Disease"/>
            <person name="Wu L."/>
            <person name="Ma J."/>
        </authorList>
    </citation>
    <scope>NUCLEOTIDE SEQUENCE [LARGE SCALE GENOMIC DNA]</scope>
    <source>
        <strain evidence="2">JCM 17337</strain>
    </source>
</reference>
<keyword evidence="2" id="KW-1185">Reference proteome</keyword>
<evidence type="ECO:0000313" key="2">
    <source>
        <dbReference type="Proteomes" id="UP001500748"/>
    </source>
</evidence>
<sequence length="330" mass="38253">MMKVRNFLIATFALCGGYTGSAQSNLLNAKRADQIGQKTAAQQISDNDKPLAYGYVDDRDVLMAKTTWEIIDLNEKINFPLYYPVDTVNIGPDRRSLYDVLTKAIRQGKITEVYTDSYFNTKKSMKDIEGALSRVDTTDAGRELINQYPDDYRSRVVKKKVVTGTGKKKSVTYVDETVGPKRTVPAEYILKQDLTSADVSQYKIKGYWYFDKRQSELKYRLLGICPVTPDVYTMNSDEKDYIELFWVFFPNARDVLHEAKAFNDQNSALPISFDQILNSRRFNSIIYKEENVYGDREIKDYIKDNAQSQLLESERVKEKIRNFEEDMWNY</sequence>